<accession>A0AAD2HGJ9</accession>
<evidence type="ECO:0000313" key="3">
    <source>
        <dbReference type="Proteomes" id="UP001295794"/>
    </source>
</evidence>
<feature type="compositionally biased region" description="Basic residues" evidence="1">
    <location>
        <begin position="60"/>
        <end position="71"/>
    </location>
</feature>
<gene>
    <name evidence="2" type="ORF">MYCIT1_LOCUS24432</name>
</gene>
<evidence type="ECO:0000313" key="2">
    <source>
        <dbReference type="EMBL" id="CAK5276299.1"/>
    </source>
</evidence>
<keyword evidence="3" id="KW-1185">Reference proteome</keyword>
<reference evidence="2" key="1">
    <citation type="submission" date="2023-11" db="EMBL/GenBank/DDBJ databases">
        <authorList>
            <person name="De Vega J J."/>
            <person name="De Vega J J."/>
        </authorList>
    </citation>
    <scope>NUCLEOTIDE SEQUENCE</scope>
</reference>
<evidence type="ECO:0000256" key="1">
    <source>
        <dbReference type="SAM" id="MobiDB-lite"/>
    </source>
</evidence>
<organism evidence="2 3">
    <name type="scientific">Mycena citricolor</name>
    <dbReference type="NCBI Taxonomy" id="2018698"/>
    <lineage>
        <taxon>Eukaryota</taxon>
        <taxon>Fungi</taxon>
        <taxon>Dikarya</taxon>
        <taxon>Basidiomycota</taxon>
        <taxon>Agaricomycotina</taxon>
        <taxon>Agaricomycetes</taxon>
        <taxon>Agaricomycetidae</taxon>
        <taxon>Agaricales</taxon>
        <taxon>Marasmiineae</taxon>
        <taxon>Mycenaceae</taxon>
        <taxon>Mycena</taxon>
    </lineage>
</organism>
<protein>
    <submittedName>
        <fullName evidence="2">Uncharacterized protein</fullName>
    </submittedName>
</protein>
<dbReference type="AlphaFoldDB" id="A0AAD2HGJ9"/>
<sequence length="71" mass="8191">WLHSAVETTPVDPRRLSIQAELEGKRRVAIELEEPSRIKRLDSSSHERLSAHSQCMFRSLSKKRHSSVRLA</sequence>
<proteinExistence type="predicted"/>
<dbReference type="EMBL" id="CAVNYO010000405">
    <property type="protein sequence ID" value="CAK5276299.1"/>
    <property type="molecule type" value="Genomic_DNA"/>
</dbReference>
<feature type="region of interest" description="Disordered" evidence="1">
    <location>
        <begin position="42"/>
        <end position="71"/>
    </location>
</feature>
<comment type="caution">
    <text evidence="2">The sequence shown here is derived from an EMBL/GenBank/DDBJ whole genome shotgun (WGS) entry which is preliminary data.</text>
</comment>
<name>A0AAD2HGJ9_9AGAR</name>
<dbReference type="Proteomes" id="UP001295794">
    <property type="component" value="Unassembled WGS sequence"/>
</dbReference>
<feature type="non-terminal residue" evidence="2">
    <location>
        <position position="1"/>
    </location>
</feature>